<keyword evidence="5 6" id="KW-0326">Glycosidase</keyword>
<dbReference type="GO" id="GO:0045490">
    <property type="term" value="P:pectin catabolic process"/>
    <property type="evidence" value="ECO:0007669"/>
    <property type="project" value="TreeGrafter"/>
</dbReference>
<feature type="signal peptide" evidence="6">
    <location>
        <begin position="1"/>
        <end position="21"/>
    </location>
</feature>
<evidence type="ECO:0000256" key="2">
    <source>
        <dbReference type="ARBA" id="ARBA00010687"/>
    </source>
</evidence>
<evidence type="ECO:0000256" key="4">
    <source>
        <dbReference type="ARBA" id="ARBA00022801"/>
    </source>
</evidence>
<proteinExistence type="inferred from homology"/>
<dbReference type="InterPro" id="IPR017853">
    <property type="entry name" value="GH"/>
</dbReference>
<dbReference type="EC" id="3.2.1.89" evidence="3 6"/>
<evidence type="ECO:0000256" key="3">
    <source>
        <dbReference type="ARBA" id="ARBA00012556"/>
    </source>
</evidence>
<dbReference type="InterPro" id="IPR011683">
    <property type="entry name" value="Glyco_hydro_53"/>
</dbReference>
<evidence type="ECO:0000313" key="7">
    <source>
        <dbReference type="EMBL" id="QIA09296.1"/>
    </source>
</evidence>
<reference evidence="7 8" key="1">
    <citation type="submission" date="2020-02" db="EMBL/GenBank/DDBJ databases">
        <title>Genome sequencing for Draconibacterium sp. strain M1.</title>
        <authorList>
            <person name="Park S.-J."/>
        </authorList>
    </citation>
    <scope>NUCLEOTIDE SEQUENCE [LARGE SCALE GENOMIC DNA]</scope>
    <source>
        <strain evidence="7 8">M1</strain>
    </source>
</reference>
<dbReference type="PROSITE" id="PS51257">
    <property type="entry name" value="PROKAR_LIPOPROTEIN"/>
    <property type="match status" value="1"/>
</dbReference>
<dbReference type="Gene3D" id="3.20.20.80">
    <property type="entry name" value="Glycosidases"/>
    <property type="match status" value="1"/>
</dbReference>
<comment type="similarity">
    <text evidence="2 6">Belongs to the glycosyl hydrolase 53 family.</text>
</comment>
<evidence type="ECO:0000256" key="5">
    <source>
        <dbReference type="ARBA" id="ARBA00023295"/>
    </source>
</evidence>
<dbReference type="PANTHER" id="PTHR34983:SF1">
    <property type="entry name" value="ARABINOGALACTAN ENDO-BETA-1,4-GALACTANASE A"/>
    <property type="match status" value="1"/>
</dbReference>
<sequence>MKSIRLVLLLLPALLFFAACSDNNNEPADPTLLPETKELIAAMDLSQLPEIELTNPTFYNHNNNTKDFLDIIKANGVNTVRLRLWVDPGNEHSAFNEVKTFAKQLKSKGFDIWLTVHYSDTWADPGQQTKPARWSNISYAALKDSVYDYTQKIVTGISPDYIQLGNEINSGFLHPDGNISDQTFQFLELMEQGIQAVRDISSTTKIMIHFAGIDNADWFFNVVRNLDYDMIGLSYYPIWHGKNLTSLKTTMTNLSETFNKEIVLAETAYPFTLEWNDWTNNIVGQEDQLILPDYPATKTGQQQFMERIKQITFDEVDKGRGFCYWGAELIAWKGPEATDASPWENQAVFDFNNKALPVLTVFGAE</sequence>
<accession>A0A6C0RH21</accession>
<dbReference type="KEGG" id="drc:G0Q07_16975"/>
<protein>
    <recommendedName>
        <fullName evidence="3 6">Arabinogalactan endo-beta-1,4-galactanase</fullName>
        <ecNumber evidence="3 6">3.2.1.89</ecNumber>
    </recommendedName>
</protein>
<organism evidence="7 8">
    <name type="scientific">Draconibacterium halophilum</name>
    <dbReference type="NCBI Taxonomy" id="2706887"/>
    <lineage>
        <taxon>Bacteria</taxon>
        <taxon>Pseudomonadati</taxon>
        <taxon>Bacteroidota</taxon>
        <taxon>Bacteroidia</taxon>
        <taxon>Marinilabiliales</taxon>
        <taxon>Prolixibacteraceae</taxon>
        <taxon>Draconibacterium</taxon>
    </lineage>
</organism>
<feature type="chain" id="PRO_5025719070" description="Arabinogalactan endo-beta-1,4-galactanase" evidence="6">
    <location>
        <begin position="22"/>
        <end position="365"/>
    </location>
</feature>
<dbReference type="GO" id="GO:0031218">
    <property type="term" value="F:arabinogalactan endo-1,4-beta-galactosidase activity"/>
    <property type="evidence" value="ECO:0007669"/>
    <property type="project" value="UniProtKB-EC"/>
</dbReference>
<evidence type="ECO:0000256" key="1">
    <source>
        <dbReference type="ARBA" id="ARBA00001695"/>
    </source>
</evidence>
<dbReference type="PANTHER" id="PTHR34983">
    <property type="entry name" value="ARABINOGALACTAN ENDO-BETA-1,4-GALACTANASE A"/>
    <property type="match status" value="1"/>
</dbReference>
<evidence type="ECO:0000313" key="8">
    <source>
        <dbReference type="Proteomes" id="UP000474630"/>
    </source>
</evidence>
<evidence type="ECO:0000256" key="6">
    <source>
        <dbReference type="RuleBase" id="RU361192"/>
    </source>
</evidence>
<keyword evidence="4 6" id="KW-0378">Hydrolase</keyword>
<dbReference type="AlphaFoldDB" id="A0A6C0RH21"/>
<name>A0A6C0RH21_9BACT</name>
<dbReference type="GO" id="GO:0015926">
    <property type="term" value="F:glucosidase activity"/>
    <property type="evidence" value="ECO:0007669"/>
    <property type="project" value="InterPro"/>
</dbReference>
<keyword evidence="6" id="KW-0732">Signal</keyword>
<dbReference type="EMBL" id="CP048409">
    <property type="protein sequence ID" value="QIA09296.1"/>
    <property type="molecule type" value="Genomic_DNA"/>
</dbReference>
<dbReference type="SUPFAM" id="SSF51445">
    <property type="entry name" value="(Trans)glycosidases"/>
    <property type="match status" value="1"/>
</dbReference>
<gene>
    <name evidence="7" type="ORF">G0Q07_16975</name>
</gene>
<keyword evidence="8" id="KW-1185">Reference proteome</keyword>
<dbReference type="RefSeq" id="WP_163348268.1">
    <property type="nucleotide sequence ID" value="NZ_CP048409.1"/>
</dbReference>
<comment type="catalytic activity">
    <reaction evidence="1 6">
        <text>The enzyme specifically hydrolyzes (1-&gt;4)-beta-D-galactosidic linkages in type I arabinogalactans.</text>
        <dbReference type="EC" id="3.2.1.89"/>
    </reaction>
</comment>
<dbReference type="Proteomes" id="UP000474630">
    <property type="component" value="Chromosome"/>
</dbReference>
<dbReference type="Pfam" id="PF07745">
    <property type="entry name" value="Glyco_hydro_53"/>
    <property type="match status" value="1"/>
</dbReference>